<keyword evidence="2" id="KW-1185">Reference proteome</keyword>
<evidence type="ECO:0000313" key="2">
    <source>
        <dbReference type="Proteomes" id="UP000001817"/>
    </source>
</evidence>
<dbReference type="AlphaFoldDB" id="Q13GX1"/>
<gene>
    <name evidence="1" type="ORF">Bxe_C0703</name>
</gene>
<dbReference type="KEGG" id="bxe:Bxe_C0703"/>
<proteinExistence type="predicted"/>
<accession>Q13GX1</accession>
<dbReference type="EMBL" id="CP000272">
    <property type="protein sequence ID" value="ABE36668.1"/>
    <property type="molecule type" value="Genomic_DNA"/>
</dbReference>
<organism evidence="1 2">
    <name type="scientific">Paraburkholderia xenovorans (strain LB400)</name>
    <dbReference type="NCBI Taxonomy" id="266265"/>
    <lineage>
        <taxon>Bacteria</taxon>
        <taxon>Pseudomonadati</taxon>
        <taxon>Pseudomonadota</taxon>
        <taxon>Betaproteobacteria</taxon>
        <taxon>Burkholderiales</taxon>
        <taxon>Burkholderiaceae</taxon>
        <taxon>Paraburkholderia</taxon>
    </lineage>
</organism>
<evidence type="ECO:0000313" key="1">
    <source>
        <dbReference type="EMBL" id="ABE36668.1"/>
    </source>
</evidence>
<reference evidence="1 2" key="1">
    <citation type="journal article" date="2006" name="Proc. Natl. Acad. Sci. U.S.A.">
        <title>Burkholderia xenovorans LB400 harbors a multi-replicon, 9.73-Mbp genome shaped for versatility.</title>
        <authorList>
            <person name="Chain P.S."/>
            <person name="Denef V.J."/>
            <person name="Konstantinidis K.T."/>
            <person name="Vergez L.M."/>
            <person name="Agullo L."/>
            <person name="Reyes V.L."/>
            <person name="Hauser L."/>
            <person name="Cordova M."/>
            <person name="Gomez L."/>
            <person name="Gonzalez M."/>
            <person name="Land M."/>
            <person name="Lao V."/>
            <person name="Larimer F."/>
            <person name="LiPuma J.J."/>
            <person name="Mahenthiralingam E."/>
            <person name="Malfatti S.A."/>
            <person name="Marx C.J."/>
            <person name="Parnell J.J."/>
            <person name="Ramette A."/>
            <person name="Richardson P."/>
            <person name="Seeger M."/>
            <person name="Smith D."/>
            <person name="Spilker T."/>
            <person name="Sul W.J."/>
            <person name="Tsoi T.V."/>
            <person name="Ulrich L.E."/>
            <person name="Zhulin I.B."/>
            <person name="Tiedje J.M."/>
        </authorList>
    </citation>
    <scope>NUCLEOTIDE SEQUENCE [LARGE SCALE GENOMIC DNA]</scope>
    <source>
        <strain evidence="1 2">LB400</strain>
    </source>
</reference>
<dbReference type="Proteomes" id="UP000001817">
    <property type="component" value="Chromosome 3"/>
</dbReference>
<protein>
    <submittedName>
        <fullName evidence="1">Uncharacterized protein</fullName>
    </submittedName>
</protein>
<name>Q13GX1_PARXL</name>
<sequence length="82" mass="9351">MESRCHRRENQSGTLLQGARGRLLPLRVRSAPRSATTLSQFLATAKVEGGREFFQVSRIFDADYAYTEVSKHPRTELLRQEA</sequence>